<dbReference type="GO" id="GO:0005524">
    <property type="term" value="F:ATP binding"/>
    <property type="evidence" value="ECO:0007669"/>
    <property type="project" value="UniProtKB-KW"/>
</dbReference>
<organism evidence="7">
    <name type="scientific">Dasosvirus sp</name>
    <dbReference type="NCBI Taxonomy" id="2487764"/>
    <lineage>
        <taxon>Viruses</taxon>
        <taxon>Varidnaviria</taxon>
        <taxon>Bamfordvirae</taxon>
        <taxon>Nucleocytoviricota</taxon>
        <taxon>Megaviricetes</taxon>
        <taxon>Imitervirales</taxon>
        <taxon>Mimiviridae</taxon>
        <taxon>Klosneuvirinae</taxon>
    </lineage>
</organism>
<keyword evidence="2" id="KW-0808">Transferase</keyword>
<evidence type="ECO:0000256" key="3">
    <source>
        <dbReference type="ARBA" id="ARBA00022741"/>
    </source>
</evidence>
<sequence length="331" mass="39358">MNIFNNKLLDRLARSDKDYNDTDNNILYRFLGKGGDGTVYLISFEGDERAVKIYKNAHLDQIIKEFYITGLLQEMDKVNFNIIKMYHYYLSFSRPVMVMEIMSGTLSDWTKTIINNKIISTSEIDMYWVSMIFQVTYSLMTINTYNILHNDAKPKNILFKNNKQNELREYILPNGKKYSVPVPYIFKISDFSKAQIIGSKLNNMTDQTIKTNILNRYDIYELSHILDRILVDYLILDYKLSDIQNMMDKQMQDVYRKMNDQFKSLPEKIRNRLLLRGMIYYLIDHQMINTQELIKKHNLIFPSKSVQELLRNLHNVTDYPDIYGLFDNYFS</sequence>
<dbReference type="PANTHER" id="PTHR24058">
    <property type="entry name" value="DUAL SPECIFICITY PROTEIN KINASE"/>
    <property type="match status" value="1"/>
</dbReference>
<dbReference type="InterPro" id="IPR011009">
    <property type="entry name" value="Kinase-like_dom_sf"/>
</dbReference>
<dbReference type="Gene3D" id="1.10.510.10">
    <property type="entry name" value="Transferase(Phosphotransferase) domain 1"/>
    <property type="match status" value="1"/>
</dbReference>
<accession>A0A3G4ZRQ7</accession>
<evidence type="ECO:0000256" key="2">
    <source>
        <dbReference type="ARBA" id="ARBA00022679"/>
    </source>
</evidence>
<keyword evidence="4 7" id="KW-0418">Kinase</keyword>
<gene>
    <name evidence="7" type="ORF">Dasosvirus9_12</name>
</gene>
<proteinExistence type="predicted"/>
<dbReference type="SMART" id="SM00220">
    <property type="entry name" value="S_TKc"/>
    <property type="match status" value="1"/>
</dbReference>
<feature type="domain" description="Protein kinase" evidence="6">
    <location>
        <begin position="25"/>
        <end position="288"/>
    </location>
</feature>
<dbReference type="PROSITE" id="PS50011">
    <property type="entry name" value="PROTEIN_KINASE_DOM"/>
    <property type="match status" value="1"/>
</dbReference>
<dbReference type="EMBL" id="MK072050">
    <property type="protein sequence ID" value="AYV77588.1"/>
    <property type="molecule type" value="Genomic_DNA"/>
</dbReference>
<dbReference type="InterPro" id="IPR000719">
    <property type="entry name" value="Prot_kinase_dom"/>
</dbReference>
<name>A0A3G4ZRQ7_9VIRU</name>
<keyword evidence="3" id="KW-0547">Nucleotide-binding</keyword>
<dbReference type="SUPFAM" id="SSF56112">
    <property type="entry name" value="Protein kinase-like (PK-like)"/>
    <property type="match status" value="1"/>
</dbReference>
<reference evidence="7" key="1">
    <citation type="submission" date="2018-10" db="EMBL/GenBank/DDBJ databases">
        <title>Hidden diversity of soil giant viruses.</title>
        <authorList>
            <person name="Schulz F."/>
            <person name="Alteio L."/>
            <person name="Goudeau D."/>
            <person name="Ryan E.M."/>
            <person name="Malmstrom R.R."/>
            <person name="Blanchard J."/>
            <person name="Woyke T."/>
        </authorList>
    </citation>
    <scope>NUCLEOTIDE SEQUENCE</scope>
    <source>
        <strain evidence="7">DSV1</strain>
    </source>
</reference>
<keyword evidence="5" id="KW-0067">ATP-binding</keyword>
<dbReference type="GO" id="GO:0004674">
    <property type="term" value="F:protein serine/threonine kinase activity"/>
    <property type="evidence" value="ECO:0007669"/>
    <property type="project" value="UniProtKB-KW"/>
</dbReference>
<evidence type="ECO:0000259" key="6">
    <source>
        <dbReference type="PROSITE" id="PS50011"/>
    </source>
</evidence>
<dbReference type="Pfam" id="PF00069">
    <property type="entry name" value="Pkinase"/>
    <property type="match status" value="1"/>
</dbReference>
<evidence type="ECO:0000313" key="7">
    <source>
        <dbReference type="EMBL" id="AYV77588.1"/>
    </source>
</evidence>
<evidence type="ECO:0000256" key="5">
    <source>
        <dbReference type="ARBA" id="ARBA00022840"/>
    </source>
</evidence>
<dbReference type="InterPro" id="IPR050494">
    <property type="entry name" value="Ser_Thr_dual-spec_kinase"/>
</dbReference>
<protein>
    <submittedName>
        <fullName evidence="7">Serine/threonine protein kinase</fullName>
    </submittedName>
</protein>
<evidence type="ECO:0000256" key="4">
    <source>
        <dbReference type="ARBA" id="ARBA00022777"/>
    </source>
</evidence>
<evidence type="ECO:0000256" key="1">
    <source>
        <dbReference type="ARBA" id="ARBA00022527"/>
    </source>
</evidence>
<keyword evidence="1 7" id="KW-0723">Serine/threonine-protein kinase</keyword>